<keyword evidence="2" id="KW-1133">Transmembrane helix</keyword>
<gene>
    <name evidence="3" type="ORF">KC729_17260</name>
</gene>
<accession>A0A956M3R6</accession>
<feature type="transmembrane region" description="Helical" evidence="2">
    <location>
        <begin position="50"/>
        <end position="69"/>
    </location>
</feature>
<protein>
    <submittedName>
        <fullName evidence="3">Uncharacterized protein</fullName>
    </submittedName>
</protein>
<sequence length="365" mass="39607">MTRSSVRAPLKGLTMVRSDVPRASEGRTTVQRGVRVSWEWLVEVRSGGRVYRALVLLVVCLTAFVIVAAPGTVRADETEAAGATPLVVATPDGWESPVEKIEIQRVKPEQPKKPTLRFLHENLEFLRSRLDPLREVRELESHKVRELDPALLEYLALGRSLTADTQSRSAMAANGLDRDALMASVRAIADLEDELDRISALLDSSAVRVGILEDDFVGRQETTLLCLVRGADAPGAGGTSGFGGEGSASPRPSKNIGGSALPDQITLRSEDGRVAAIVLDDPDARILRDGGMLQVWHDFLEPRTQTLQLALGSKTTGTEVGYLRFEPVRDRLNVLEIDLTPGAGLDAAQASLWSHPQNPSEATLW</sequence>
<reference evidence="3" key="2">
    <citation type="journal article" date="2021" name="Microbiome">
        <title>Successional dynamics and alternative stable states in a saline activated sludge microbial community over 9 years.</title>
        <authorList>
            <person name="Wang Y."/>
            <person name="Ye J."/>
            <person name="Ju F."/>
            <person name="Liu L."/>
            <person name="Boyd J.A."/>
            <person name="Deng Y."/>
            <person name="Parks D.H."/>
            <person name="Jiang X."/>
            <person name="Yin X."/>
            <person name="Woodcroft B.J."/>
            <person name="Tyson G.W."/>
            <person name="Hugenholtz P."/>
            <person name="Polz M.F."/>
            <person name="Zhang T."/>
        </authorList>
    </citation>
    <scope>NUCLEOTIDE SEQUENCE</scope>
    <source>
        <strain evidence="3">HKST-UBA01</strain>
    </source>
</reference>
<dbReference type="Proteomes" id="UP000697710">
    <property type="component" value="Unassembled WGS sequence"/>
</dbReference>
<evidence type="ECO:0000256" key="2">
    <source>
        <dbReference type="SAM" id="Phobius"/>
    </source>
</evidence>
<keyword evidence="2" id="KW-0472">Membrane</keyword>
<proteinExistence type="predicted"/>
<keyword evidence="2" id="KW-0812">Transmembrane</keyword>
<reference evidence="3" key="1">
    <citation type="submission" date="2020-04" db="EMBL/GenBank/DDBJ databases">
        <authorList>
            <person name="Zhang T."/>
        </authorList>
    </citation>
    <scope>NUCLEOTIDE SEQUENCE</scope>
    <source>
        <strain evidence="3">HKST-UBA01</strain>
    </source>
</reference>
<dbReference type="AlphaFoldDB" id="A0A956M3R6"/>
<evidence type="ECO:0000313" key="3">
    <source>
        <dbReference type="EMBL" id="MCA9729440.1"/>
    </source>
</evidence>
<comment type="caution">
    <text evidence="3">The sequence shown here is derived from an EMBL/GenBank/DDBJ whole genome shotgun (WGS) entry which is preliminary data.</text>
</comment>
<evidence type="ECO:0000313" key="4">
    <source>
        <dbReference type="Proteomes" id="UP000697710"/>
    </source>
</evidence>
<dbReference type="EMBL" id="JAGQHR010000695">
    <property type="protein sequence ID" value="MCA9729440.1"/>
    <property type="molecule type" value="Genomic_DNA"/>
</dbReference>
<organism evidence="3 4">
    <name type="scientific">Eiseniibacteriota bacterium</name>
    <dbReference type="NCBI Taxonomy" id="2212470"/>
    <lineage>
        <taxon>Bacteria</taxon>
        <taxon>Candidatus Eiseniibacteriota</taxon>
    </lineage>
</organism>
<name>A0A956M3R6_UNCEI</name>
<feature type="compositionally biased region" description="Gly residues" evidence="1">
    <location>
        <begin position="237"/>
        <end position="246"/>
    </location>
</feature>
<feature type="region of interest" description="Disordered" evidence="1">
    <location>
        <begin position="237"/>
        <end position="260"/>
    </location>
</feature>
<evidence type="ECO:0000256" key="1">
    <source>
        <dbReference type="SAM" id="MobiDB-lite"/>
    </source>
</evidence>